<evidence type="ECO:0008006" key="12">
    <source>
        <dbReference type="Google" id="ProtNLM"/>
    </source>
</evidence>
<keyword evidence="7 9" id="KW-0472">Membrane</keyword>
<feature type="transmembrane region" description="Helical" evidence="9">
    <location>
        <begin position="60"/>
        <end position="83"/>
    </location>
</feature>
<evidence type="ECO:0000256" key="2">
    <source>
        <dbReference type="ARBA" id="ARBA00009212"/>
    </source>
</evidence>
<keyword evidence="11" id="KW-1185">Reference proteome</keyword>
<dbReference type="GO" id="GO:0015385">
    <property type="term" value="F:sodium:proton antiporter activity"/>
    <property type="evidence" value="ECO:0007669"/>
    <property type="project" value="TreeGrafter"/>
</dbReference>
<feature type="transmembrane region" description="Helical" evidence="9">
    <location>
        <begin position="34"/>
        <end position="54"/>
    </location>
</feature>
<comment type="similarity">
    <text evidence="2">Belongs to the CPA3 antiporters (TC 2.A.63) subunit F family.</text>
</comment>
<dbReference type="PANTHER" id="PTHR34702:SF1">
    <property type="entry name" value="NA(+)_H(+) ANTIPORTER SUBUNIT F"/>
    <property type="match status" value="1"/>
</dbReference>
<dbReference type="GO" id="GO:0005886">
    <property type="term" value="C:plasma membrane"/>
    <property type="evidence" value="ECO:0007669"/>
    <property type="project" value="UniProtKB-SubCell"/>
</dbReference>
<dbReference type="OrthoDB" id="3733837at2"/>
<evidence type="ECO:0000256" key="8">
    <source>
        <dbReference type="SAM" id="MobiDB-lite"/>
    </source>
</evidence>
<proteinExistence type="inferred from homology"/>
<keyword evidence="4" id="KW-1003">Cell membrane</keyword>
<comment type="caution">
    <text evidence="10">The sequence shown here is derived from an EMBL/GenBank/DDBJ whole genome shotgun (WGS) entry which is preliminary data.</text>
</comment>
<comment type="subcellular location">
    <subcellularLocation>
        <location evidence="1">Cell membrane</location>
        <topology evidence="1">Multi-pass membrane protein</topology>
    </subcellularLocation>
</comment>
<evidence type="ECO:0000313" key="11">
    <source>
        <dbReference type="Proteomes" id="UP000185612"/>
    </source>
</evidence>
<reference evidence="11" key="1">
    <citation type="submission" date="2016-12" db="EMBL/GenBank/DDBJ databases">
        <authorList>
            <person name="Meng X."/>
        </authorList>
    </citation>
    <scope>NUCLEOTIDE SEQUENCE [LARGE SCALE GENOMIC DNA]</scope>
    <source>
        <strain evidence="11">DSM 20732</strain>
    </source>
</reference>
<feature type="transmembrane region" description="Helical" evidence="9">
    <location>
        <begin position="6"/>
        <end position="22"/>
    </location>
</feature>
<name>A0A1Q5PVB7_9ACTO</name>
<dbReference type="Pfam" id="PF04066">
    <property type="entry name" value="MrpF_PhaF"/>
    <property type="match status" value="1"/>
</dbReference>
<dbReference type="EMBL" id="MQVS01000007">
    <property type="protein sequence ID" value="OKL51360.1"/>
    <property type="molecule type" value="Genomic_DNA"/>
</dbReference>
<feature type="compositionally biased region" description="Basic and acidic residues" evidence="8">
    <location>
        <begin position="148"/>
        <end position="157"/>
    </location>
</feature>
<evidence type="ECO:0000256" key="7">
    <source>
        <dbReference type="ARBA" id="ARBA00023136"/>
    </source>
</evidence>
<gene>
    <name evidence="10" type="ORF">BSZ40_07240</name>
</gene>
<feature type="compositionally biased region" description="Acidic residues" evidence="8">
    <location>
        <begin position="158"/>
        <end position="167"/>
    </location>
</feature>
<dbReference type="AlphaFoldDB" id="A0A1Q5PVB7"/>
<keyword evidence="3" id="KW-0813">Transport</keyword>
<organism evidence="10 11">
    <name type="scientific">Buchananella hordeovulneris</name>
    <dbReference type="NCBI Taxonomy" id="52770"/>
    <lineage>
        <taxon>Bacteria</taxon>
        <taxon>Bacillati</taxon>
        <taxon>Actinomycetota</taxon>
        <taxon>Actinomycetes</taxon>
        <taxon>Actinomycetales</taxon>
        <taxon>Actinomycetaceae</taxon>
        <taxon>Buchananella</taxon>
    </lineage>
</organism>
<evidence type="ECO:0000256" key="9">
    <source>
        <dbReference type="SAM" id="Phobius"/>
    </source>
</evidence>
<dbReference type="Proteomes" id="UP000185612">
    <property type="component" value="Unassembled WGS sequence"/>
</dbReference>
<evidence type="ECO:0000256" key="3">
    <source>
        <dbReference type="ARBA" id="ARBA00022448"/>
    </source>
</evidence>
<keyword evidence="5 9" id="KW-0812">Transmembrane</keyword>
<evidence type="ECO:0000256" key="5">
    <source>
        <dbReference type="ARBA" id="ARBA00022692"/>
    </source>
</evidence>
<evidence type="ECO:0000313" key="10">
    <source>
        <dbReference type="EMBL" id="OKL51360.1"/>
    </source>
</evidence>
<feature type="region of interest" description="Disordered" evidence="8">
    <location>
        <begin position="119"/>
        <end position="175"/>
    </location>
</feature>
<dbReference type="STRING" id="52770.BSZ40_07240"/>
<dbReference type="InterPro" id="IPR007208">
    <property type="entry name" value="MrpF/PhaF-like"/>
</dbReference>
<evidence type="ECO:0000256" key="6">
    <source>
        <dbReference type="ARBA" id="ARBA00022989"/>
    </source>
</evidence>
<dbReference type="PANTHER" id="PTHR34702">
    <property type="entry name" value="NA(+)/H(+) ANTIPORTER SUBUNIT F1"/>
    <property type="match status" value="1"/>
</dbReference>
<sequence length="175" mass="18598">MITAIYCAAALVLAVAALLVIVRIERGPSMLDRAIGLDVFAAVVIGALAVTASLTGRTDLVVLLVVLAIISFMSSTYIARFVARERDEDARVLTVEEAQRLDAAREEAEAAALQAERAARADAAAEAPEDTPTVGAAERGWQAGALPEPRESRKVDDLEGVDLDDEDTPLRKEEA</sequence>
<evidence type="ECO:0000256" key="4">
    <source>
        <dbReference type="ARBA" id="ARBA00022475"/>
    </source>
</evidence>
<keyword evidence="6 9" id="KW-1133">Transmembrane helix</keyword>
<evidence type="ECO:0000256" key="1">
    <source>
        <dbReference type="ARBA" id="ARBA00004651"/>
    </source>
</evidence>
<dbReference type="RefSeq" id="WP_073824693.1">
    <property type="nucleotide sequence ID" value="NZ_MQVS01000007.1"/>
</dbReference>
<accession>A0A1Q5PVB7</accession>
<protein>
    <recommendedName>
        <fullName evidence="12">PH regulation protein F</fullName>
    </recommendedName>
</protein>
<dbReference type="InParanoid" id="A0A1Q5PVB7"/>